<reference evidence="1" key="1">
    <citation type="journal article" date="2014" name="Front. Microbiol.">
        <title>High frequency of phylogenetically diverse reductive dehalogenase-homologous genes in deep subseafloor sedimentary metagenomes.</title>
        <authorList>
            <person name="Kawai M."/>
            <person name="Futagami T."/>
            <person name="Toyoda A."/>
            <person name="Takaki Y."/>
            <person name="Nishi S."/>
            <person name="Hori S."/>
            <person name="Arai W."/>
            <person name="Tsubouchi T."/>
            <person name="Morono Y."/>
            <person name="Uchiyama I."/>
            <person name="Ito T."/>
            <person name="Fujiyama A."/>
            <person name="Inagaki F."/>
            <person name="Takami H."/>
        </authorList>
    </citation>
    <scope>NUCLEOTIDE SEQUENCE</scope>
    <source>
        <strain evidence="1">Expedition CK06-06</strain>
    </source>
</reference>
<proteinExistence type="predicted"/>
<comment type="caution">
    <text evidence="1">The sequence shown here is derived from an EMBL/GenBank/DDBJ whole genome shotgun (WGS) entry which is preliminary data.</text>
</comment>
<evidence type="ECO:0000313" key="1">
    <source>
        <dbReference type="EMBL" id="GAI62805.1"/>
    </source>
</evidence>
<dbReference type="AlphaFoldDB" id="X1RI25"/>
<sequence>VRGMVAISLGPGERKFYIHDRISTTLIGEMSEIIIPSGSSTTFFIDLVGKRFCFSAEQAVGKYNLTLYAELWDI</sequence>
<gene>
    <name evidence="1" type="ORF">S06H3_66005</name>
</gene>
<dbReference type="EMBL" id="BARV01044731">
    <property type="protein sequence ID" value="GAI62805.1"/>
    <property type="molecule type" value="Genomic_DNA"/>
</dbReference>
<protein>
    <submittedName>
        <fullName evidence="1">Uncharacterized protein</fullName>
    </submittedName>
</protein>
<feature type="non-terminal residue" evidence="1">
    <location>
        <position position="1"/>
    </location>
</feature>
<accession>X1RI25</accession>
<name>X1RI25_9ZZZZ</name>
<organism evidence="1">
    <name type="scientific">marine sediment metagenome</name>
    <dbReference type="NCBI Taxonomy" id="412755"/>
    <lineage>
        <taxon>unclassified sequences</taxon>
        <taxon>metagenomes</taxon>
        <taxon>ecological metagenomes</taxon>
    </lineage>
</organism>